<proteinExistence type="predicted"/>
<organism evidence="1 2">
    <name type="scientific">Parnassius apollo</name>
    <name type="common">Apollo butterfly</name>
    <name type="synonym">Papilio apollo</name>
    <dbReference type="NCBI Taxonomy" id="110799"/>
    <lineage>
        <taxon>Eukaryota</taxon>
        <taxon>Metazoa</taxon>
        <taxon>Ecdysozoa</taxon>
        <taxon>Arthropoda</taxon>
        <taxon>Hexapoda</taxon>
        <taxon>Insecta</taxon>
        <taxon>Pterygota</taxon>
        <taxon>Neoptera</taxon>
        <taxon>Endopterygota</taxon>
        <taxon>Lepidoptera</taxon>
        <taxon>Glossata</taxon>
        <taxon>Ditrysia</taxon>
        <taxon>Papilionoidea</taxon>
        <taxon>Papilionidae</taxon>
        <taxon>Parnassiinae</taxon>
        <taxon>Parnassini</taxon>
        <taxon>Parnassius</taxon>
        <taxon>Parnassius</taxon>
    </lineage>
</organism>
<evidence type="ECO:0000313" key="2">
    <source>
        <dbReference type="Proteomes" id="UP000691718"/>
    </source>
</evidence>
<dbReference type="AlphaFoldDB" id="A0A8S3Y519"/>
<dbReference type="Proteomes" id="UP000691718">
    <property type="component" value="Unassembled WGS sequence"/>
</dbReference>
<name>A0A8S3Y519_PARAO</name>
<gene>
    <name evidence="1" type="ORF">PAPOLLO_LOCUS25732</name>
</gene>
<accession>A0A8S3Y519</accession>
<evidence type="ECO:0000313" key="1">
    <source>
        <dbReference type="EMBL" id="CAG5053723.1"/>
    </source>
</evidence>
<comment type="caution">
    <text evidence="1">The sequence shown here is derived from an EMBL/GenBank/DDBJ whole genome shotgun (WGS) entry which is preliminary data.</text>
</comment>
<reference evidence="1" key="1">
    <citation type="submission" date="2021-04" db="EMBL/GenBank/DDBJ databases">
        <authorList>
            <person name="Tunstrom K."/>
        </authorList>
    </citation>
    <scope>NUCLEOTIDE SEQUENCE</scope>
</reference>
<keyword evidence="2" id="KW-1185">Reference proteome</keyword>
<dbReference type="EMBL" id="CAJQZP010001557">
    <property type="protein sequence ID" value="CAG5053723.1"/>
    <property type="molecule type" value="Genomic_DNA"/>
</dbReference>
<protein>
    <submittedName>
        <fullName evidence="1">(apollo) hypothetical protein</fullName>
    </submittedName>
</protein>
<sequence>MTTVYHRAPARRRTRVSCTATPQHHNTCTLSHCLVALVLDDDSIPSGPRTPQDPCQLHRYTTTPQHHNTCTLSHCLVALVLDDDSIPSGPRTPQDPCQLHRYTTTPQHQNLHLVTLPRCSSAR</sequence>